<evidence type="ECO:0000256" key="2">
    <source>
        <dbReference type="ARBA" id="ARBA00008923"/>
    </source>
</evidence>
<gene>
    <name evidence="17 20" type="primary">petA</name>
</gene>
<dbReference type="PANTHER" id="PTHR33288">
    <property type="match status" value="1"/>
</dbReference>
<keyword evidence="8 17" id="KW-0479">Metal-binding</keyword>
<comment type="caution">
    <text evidence="17">Lacks conserved residue(s) required for the propagation of feature annotation.</text>
</comment>
<keyword evidence="10 17" id="KW-0249">Electron transport</keyword>
<dbReference type="InterPro" id="IPR002325">
    <property type="entry name" value="Cyt_f"/>
</dbReference>
<evidence type="ECO:0000256" key="7">
    <source>
        <dbReference type="ARBA" id="ARBA00022692"/>
    </source>
</evidence>
<evidence type="ECO:0000256" key="3">
    <source>
        <dbReference type="ARBA" id="ARBA00013528"/>
    </source>
</evidence>
<accession>A0A4D6WNM8</accession>
<sequence>MNKNNLKLLTTQTKIFIYSFIFILSINLIYPLDSLAFPIYAQQGYENPREATGRIVCANCHLAQKPVHIETPKAVLPNSIFEAKVEIPYDINLKQQLGNNTQGSLNVGAVLVLPDGFKLAPKKLLSKELKDKIKNIYIQPYSTSQPNILVVGPISGDSNQEITFPILSPDPNKDKNVHFFKYPIYIGGNRGRGQIYPTGDKTNNNPVIATSNGKIKKITANENGGYDIDIEKINGEIYKEIIPSGLRLLVSEGNNIIANQNITNDPNVGGFGQDETEIVLQNPNRIKGMIIFFFNVTLAQIFFVLKKKQWEKVQAADLNF</sequence>
<dbReference type="HAMAP" id="MF_00610">
    <property type="entry name" value="Cytb6_f_cytF"/>
    <property type="match status" value="1"/>
</dbReference>
<reference evidence="20" key="1">
    <citation type="journal article" date="2019" name="Mol. Phylogenet. Evol.">
        <title>Morphological evolution and classification of the red algal order Ceramiales inferred using plastid phylogenomics.</title>
        <authorList>
            <person name="Diaz-Tapia P."/>
            <person name="Pasella M.M."/>
            <person name="Verbruggen H."/>
            <person name="Maggs C.A."/>
        </authorList>
    </citation>
    <scope>NUCLEOTIDE SEQUENCE</scope>
    <source>
        <strain evidence="20">HV6547_3</strain>
    </source>
</reference>
<dbReference type="Pfam" id="PF01333">
    <property type="entry name" value="Apocytochr_F_C"/>
    <property type="match status" value="1"/>
</dbReference>
<dbReference type="PROSITE" id="PS51010">
    <property type="entry name" value="CYTF"/>
    <property type="match status" value="1"/>
</dbReference>
<dbReference type="SUPFAM" id="SSF49441">
    <property type="entry name" value="Cytochrome f, large domain"/>
    <property type="match status" value="1"/>
</dbReference>
<evidence type="ECO:0000256" key="8">
    <source>
        <dbReference type="ARBA" id="ARBA00022723"/>
    </source>
</evidence>
<dbReference type="InterPro" id="IPR024058">
    <property type="entry name" value="Cyt-f_TM"/>
</dbReference>
<evidence type="ECO:0000256" key="16">
    <source>
        <dbReference type="ARBA" id="ARBA00046266"/>
    </source>
</evidence>
<dbReference type="SUPFAM" id="SSF51246">
    <property type="entry name" value="Rudiment single hybrid motif"/>
    <property type="match status" value="1"/>
</dbReference>
<comment type="subcellular location">
    <subcellularLocation>
        <location evidence="17">Cellular thylakoid membrane</location>
        <topology evidence="17">Single-pass membrane protein</topology>
    </subcellularLocation>
    <subcellularLocation>
        <location evidence="16">Plastid thylakoid membrane</location>
        <topology evidence="16">Single-pass membrane protein</topology>
    </subcellularLocation>
</comment>
<evidence type="ECO:0000256" key="11">
    <source>
        <dbReference type="ARBA" id="ARBA00022989"/>
    </source>
</evidence>
<dbReference type="Gene3D" id="2.40.50.100">
    <property type="match status" value="1"/>
</dbReference>
<feature type="binding site" description="covalent" evidence="17">
    <location>
        <position position="60"/>
    </location>
    <ligand>
        <name>heme</name>
        <dbReference type="ChEBI" id="CHEBI:30413"/>
    </ligand>
</feature>
<keyword evidence="6 17" id="KW-0349">Heme</keyword>
<comment type="similarity">
    <text evidence="2 17">Belongs to the cytochrome f family.</text>
</comment>
<keyword evidence="20" id="KW-0934">Plastid</keyword>
<feature type="transmembrane region" description="Helical" evidence="17">
    <location>
        <begin position="286"/>
        <end position="305"/>
    </location>
</feature>
<dbReference type="PANTHER" id="PTHR33288:SF10">
    <property type="entry name" value="CYTOCHROME F"/>
    <property type="match status" value="1"/>
</dbReference>
<evidence type="ECO:0000256" key="12">
    <source>
        <dbReference type="ARBA" id="ARBA00023004"/>
    </source>
</evidence>
<dbReference type="EMBL" id="MK814619">
    <property type="protein sequence ID" value="QCI05217.1"/>
    <property type="molecule type" value="Genomic_DNA"/>
</dbReference>
<evidence type="ECO:0000256" key="6">
    <source>
        <dbReference type="ARBA" id="ARBA00022617"/>
    </source>
</evidence>
<dbReference type="InterPro" id="IPR036826">
    <property type="entry name" value="Cyt_f_lg_dom_sf"/>
</dbReference>
<dbReference type="GO" id="GO:0015979">
    <property type="term" value="P:photosynthesis"/>
    <property type="evidence" value="ECO:0007669"/>
    <property type="project" value="UniProtKB-UniRule"/>
</dbReference>
<feature type="binding site" description="axial binding residue" evidence="17 18">
    <location>
        <position position="37"/>
    </location>
    <ligand>
        <name>heme</name>
        <dbReference type="ChEBI" id="CHEBI:30413"/>
    </ligand>
    <ligandPart>
        <name>Fe</name>
        <dbReference type="ChEBI" id="CHEBI:18248"/>
    </ligandPart>
</feature>
<dbReference type="FunFam" id="2.60.40.830:FF:000001">
    <property type="entry name" value="Cytochrome f"/>
    <property type="match status" value="1"/>
</dbReference>
<geneLocation type="plastid" evidence="20"/>
<comment type="subunit">
    <text evidence="15 17">The 4 large subunits of the cytochrome b6-f complex are cytochrome b6, subunit IV (17 kDa polypeptide, PetD), cytochrome f and the Rieske protein, while the 4 small subunits are PetG, PetL, PetM and PetN. The complex functions as a dimer.</text>
</comment>
<dbReference type="GO" id="GO:0055035">
    <property type="term" value="C:plastid thylakoid membrane"/>
    <property type="evidence" value="ECO:0007669"/>
    <property type="project" value="UniProtKB-SubCell"/>
</dbReference>
<feature type="binding site" description="axial binding residue" evidence="18">
    <location>
        <position position="60"/>
    </location>
    <ligand>
        <name>heme</name>
        <dbReference type="ChEBI" id="CHEBI:30413"/>
    </ligand>
    <ligandPart>
        <name>Fe</name>
        <dbReference type="ChEBI" id="CHEBI:18248"/>
    </ligandPart>
</feature>
<dbReference type="AlphaFoldDB" id="A0A4D6WNM8"/>
<evidence type="ECO:0000256" key="1">
    <source>
        <dbReference type="ARBA" id="ARBA00003068"/>
    </source>
</evidence>
<dbReference type="SUPFAM" id="SSF103431">
    <property type="entry name" value="Cytochrome f subunit of the cytochrome b6f complex, transmembrane anchor"/>
    <property type="match status" value="1"/>
</dbReference>
<dbReference type="Gene3D" id="1.20.5.700">
    <property type="entry name" value="Single helix bin"/>
    <property type="match status" value="1"/>
</dbReference>
<evidence type="ECO:0000256" key="17">
    <source>
        <dbReference type="HAMAP-Rule" id="MF_00610"/>
    </source>
</evidence>
<protein>
    <recommendedName>
        <fullName evidence="3 17">Cytochrome f</fullName>
    </recommendedName>
</protein>
<evidence type="ECO:0000256" key="18">
    <source>
        <dbReference type="PIRSR" id="PIRSR602325-50"/>
    </source>
</evidence>
<comment type="function">
    <text evidence="1 17">Component of the cytochrome b6-f complex, which mediates electron transfer between photosystem II (PSII) and photosystem I (PSI), cyclic electron flow around PSI, and state transitions.</text>
</comment>
<keyword evidence="4 17" id="KW-0813">Transport</keyword>
<keyword evidence="9 17" id="KW-0732">Signal</keyword>
<evidence type="ECO:0000256" key="10">
    <source>
        <dbReference type="ARBA" id="ARBA00022982"/>
    </source>
</evidence>
<evidence type="ECO:0000313" key="20">
    <source>
        <dbReference type="EMBL" id="QCI05217.1"/>
    </source>
</evidence>
<name>A0A4D6WNM8_9FLOR</name>
<comment type="cofactor">
    <cofactor evidence="17 18">
        <name>heme</name>
        <dbReference type="ChEBI" id="CHEBI:30413"/>
    </cofactor>
    <text evidence="17 18">Binds 1 heme group covalently.</text>
</comment>
<evidence type="ECO:0000256" key="13">
    <source>
        <dbReference type="ARBA" id="ARBA00023078"/>
    </source>
</evidence>
<evidence type="ECO:0000259" key="19">
    <source>
        <dbReference type="Pfam" id="PF16639"/>
    </source>
</evidence>
<dbReference type="GO" id="GO:0005506">
    <property type="term" value="F:iron ion binding"/>
    <property type="evidence" value="ECO:0007669"/>
    <property type="project" value="InterPro"/>
</dbReference>
<reference evidence="20" key="2">
    <citation type="submission" date="2019-04" db="EMBL/GenBank/DDBJ databases">
        <authorList>
            <person name="Pasella M."/>
        </authorList>
    </citation>
    <scope>NUCLEOTIDE SEQUENCE</scope>
    <source>
        <strain evidence="20">HV6547_3</strain>
    </source>
</reference>
<feature type="binding site" description="covalent" evidence="17 18">
    <location>
        <position position="57"/>
    </location>
    <ligand>
        <name>heme</name>
        <dbReference type="ChEBI" id="CHEBI:30413"/>
    </ligand>
</feature>
<feature type="domain" description="Cytochrome f large" evidence="19">
    <location>
        <begin position="37"/>
        <end position="191"/>
    </location>
</feature>
<organism evidence="20">
    <name type="scientific">Centroceras clavulatum</name>
    <dbReference type="NCBI Taxonomy" id="159503"/>
    <lineage>
        <taxon>Eukaryota</taxon>
        <taxon>Rhodophyta</taxon>
        <taxon>Florideophyceae</taxon>
        <taxon>Rhodymeniophycidae</taxon>
        <taxon>Ceramiales</taxon>
        <taxon>Ceramiaceae</taxon>
        <taxon>Centroceras</taxon>
    </lineage>
</organism>
<evidence type="ECO:0000256" key="4">
    <source>
        <dbReference type="ARBA" id="ARBA00022448"/>
    </source>
</evidence>
<keyword evidence="12 17" id="KW-0408">Iron</keyword>
<feature type="binding site" description="axial binding residue" evidence="17 18">
    <location>
        <position position="61"/>
    </location>
    <ligand>
        <name>heme</name>
        <dbReference type="ChEBI" id="CHEBI:30413"/>
    </ligand>
    <ligandPart>
        <name>Fe</name>
        <dbReference type="ChEBI" id="CHEBI:18248"/>
    </ligandPart>
</feature>
<keyword evidence="5 17" id="KW-0602">Photosynthesis</keyword>
<keyword evidence="11 17" id="KW-1133">Transmembrane helix</keyword>
<keyword evidence="14 17" id="KW-0472">Membrane</keyword>
<feature type="transmembrane region" description="Helical" evidence="17">
    <location>
        <begin position="15"/>
        <end position="32"/>
    </location>
</feature>
<keyword evidence="13 17" id="KW-0793">Thylakoid</keyword>
<evidence type="ECO:0000256" key="9">
    <source>
        <dbReference type="ARBA" id="ARBA00022729"/>
    </source>
</evidence>
<proteinExistence type="inferred from homology"/>
<keyword evidence="7 17" id="KW-0812">Transmembrane</keyword>
<dbReference type="GO" id="GO:0020037">
    <property type="term" value="F:heme binding"/>
    <property type="evidence" value="ECO:0007669"/>
    <property type="project" value="InterPro"/>
</dbReference>
<dbReference type="Gene3D" id="2.60.40.830">
    <property type="entry name" value="Cytochrome f large domain"/>
    <property type="match status" value="1"/>
</dbReference>
<dbReference type="InterPro" id="IPR024094">
    <property type="entry name" value="Cyt_f_lg_dom"/>
</dbReference>
<dbReference type="PRINTS" id="PR00610">
    <property type="entry name" value="CYTOCHROMEF"/>
</dbReference>
<evidence type="ECO:0000256" key="15">
    <source>
        <dbReference type="ARBA" id="ARBA00025834"/>
    </source>
</evidence>
<dbReference type="GO" id="GO:0009055">
    <property type="term" value="F:electron transfer activity"/>
    <property type="evidence" value="ECO:0007669"/>
    <property type="project" value="UniProtKB-UniRule"/>
</dbReference>
<evidence type="ECO:0000256" key="5">
    <source>
        <dbReference type="ARBA" id="ARBA00022531"/>
    </source>
</evidence>
<dbReference type="Pfam" id="PF16639">
    <property type="entry name" value="Apocytochr_F_N"/>
    <property type="match status" value="1"/>
</dbReference>
<dbReference type="InterPro" id="IPR011054">
    <property type="entry name" value="Rudment_hybrid_motif"/>
</dbReference>
<evidence type="ECO:0000256" key="14">
    <source>
        <dbReference type="ARBA" id="ARBA00023136"/>
    </source>
</evidence>